<organism evidence="1">
    <name type="scientific">marine sediment metagenome</name>
    <dbReference type="NCBI Taxonomy" id="412755"/>
    <lineage>
        <taxon>unclassified sequences</taxon>
        <taxon>metagenomes</taxon>
        <taxon>ecological metagenomes</taxon>
    </lineage>
</organism>
<protein>
    <submittedName>
        <fullName evidence="1">Uncharacterized protein</fullName>
    </submittedName>
</protein>
<reference evidence="1" key="1">
    <citation type="journal article" date="2015" name="Nature">
        <title>Complex archaea that bridge the gap between prokaryotes and eukaryotes.</title>
        <authorList>
            <person name="Spang A."/>
            <person name="Saw J.H."/>
            <person name="Jorgensen S.L."/>
            <person name="Zaremba-Niedzwiedzka K."/>
            <person name="Martijn J."/>
            <person name="Lind A.E."/>
            <person name="van Eijk R."/>
            <person name="Schleper C."/>
            <person name="Guy L."/>
            <person name="Ettema T.J."/>
        </authorList>
    </citation>
    <scope>NUCLEOTIDE SEQUENCE</scope>
</reference>
<proteinExistence type="predicted"/>
<evidence type="ECO:0000313" key="1">
    <source>
        <dbReference type="EMBL" id="KKN49304.1"/>
    </source>
</evidence>
<sequence length="57" mass="6446">MAAVTLKAILGAYDFNICGVFCARVGLQPSCVEEHEAWHARWIQAEITYEEFKEAKT</sequence>
<comment type="caution">
    <text evidence="1">The sequence shown here is derived from an EMBL/GenBank/DDBJ whole genome shotgun (WGS) entry which is preliminary data.</text>
</comment>
<dbReference type="EMBL" id="LAZR01001173">
    <property type="protein sequence ID" value="KKN49304.1"/>
    <property type="molecule type" value="Genomic_DNA"/>
</dbReference>
<name>A0A0F9R3H0_9ZZZZ</name>
<gene>
    <name evidence="1" type="ORF">LCGC14_0644030</name>
</gene>
<accession>A0A0F9R3H0</accession>
<dbReference type="AlphaFoldDB" id="A0A0F9R3H0"/>